<sequence>MVASDEPPSPKVPLLAKFAKPRVPLTNSALHLSIADILQAQSALFPFMQFMKVKEH</sequence>
<name>A0ABN8SIU8_9CNID</name>
<reference evidence="1 2" key="1">
    <citation type="submission" date="2022-05" db="EMBL/GenBank/DDBJ databases">
        <authorList>
            <consortium name="Genoscope - CEA"/>
            <person name="William W."/>
        </authorList>
    </citation>
    <scope>NUCLEOTIDE SEQUENCE [LARGE SCALE GENOMIC DNA]</scope>
</reference>
<dbReference type="Proteomes" id="UP001159405">
    <property type="component" value="Unassembled WGS sequence"/>
</dbReference>
<keyword evidence="2" id="KW-1185">Reference proteome</keyword>
<gene>
    <name evidence="1" type="ORF">PLOB_00044461</name>
</gene>
<protein>
    <submittedName>
        <fullName evidence="1">Uncharacterized protein</fullName>
    </submittedName>
</protein>
<accession>A0ABN8SIU8</accession>
<comment type="caution">
    <text evidence="1">The sequence shown here is derived from an EMBL/GenBank/DDBJ whole genome shotgun (WGS) entry which is preliminary data.</text>
</comment>
<evidence type="ECO:0000313" key="2">
    <source>
        <dbReference type="Proteomes" id="UP001159405"/>
    </source>
</evidence>
<organism evidence="1 2">
    <name type="scientific">Porites lobata</name>
    <dbReference type="NCBI Taxonomy" id="104759"/>
    <lineage>
        <taxon>Eukaryota</taxon>
        <taxon>Metazoa</taxon>
        <taxon>Cnidaria</taxon>
        <taxon>Anthozoa</taxon>
        <taxon>Hexacorallia</taxon>
        <taxon>Scleractinia</taxon>
        <taxon>Fungiina</taxon>
        <taxon>Poritidae</taxon>
        <taxon>Porites</taxon>
    </lineage>
</organism>
<proteinExistence type="predicted"/>
<dbReference type="EMBL" id="CALNXK010000751">
    <property type="protein sequence ID" value="CAH3189678.1"/>
    <property type="molecule type" value="Genomic_DNA"/>
</dbReference>
<evidence type="ECO:0000313" key="1">
    <source>
        <dbReference type="EMBL" id="CAH3189678.1"/>
    </source>
</evidence>